<dbReference type="GO" id="GO:0030488">
    <property type="term" value="P:tRNA methylation"/>
    <property type="evidence" value="ECO:0007669"/>
    <property type="project" value="TreeGrafter"/>
</dbReference>
<dbReference type="SMART" id="SM00320">
    <property type="entry name" value="WD40"/>
    <property type="match status" value="7"/>
</dbReference>
<dbReference type="OrthoDB" id="5594999at2759"/>
<evidence type="ECO:0000313" key="10">
    <source>
        <dbReference type="Proteomes" id="UP001140217"/>
    </source>
</evidence>
<evidence type="ECO:0000256" key="2">
    <source>
        <dbReference type="ARBA" id="ARBA00022490"/>
    </source>
</evidence>
<gene>
    <name evidence="9" type="primary">WDR6</name>
    <name evidence="9" type="ORF">H4R18_001964</name>
</gene>
<dbReference type="InterPro" id="IPR001680">
    <property type="entry name" value="WD40_rpt"/>
</dbReference>
<dbReference type="EMBL" id="JANBUL010000058">
    <property type="protein sequence ID" value="KAJ2782948.1"/>
    <property type="molecule type" value="Genomic_DNA"/>
</dbReference>
<feature type="repeat" description="WD" evidence="7">
    <location>
        <begin position="187"/>
        <end position="216"/>
    </location>
</feature>
<comment type="caution">
    <text evidence="9">The sequence shown here is derived from an EMBL/GenBank/DDBJ whole genome shotgun (WGS) entry which is preliminary data.</text>
</comment>
<dbReference type="Pfam" id="PF00400">
    <property type="entry name" value="WD40"/>
    <property type="match status" value="3"/>
</dbReference>
<dbReference type="SUPFAM" id="SSF101908">
    <property type="entry name" value="Putative isomerase YbhE"/>
    <property type="match status" value="1"/>
</dbReference>
<keyword evidence="2" id="KW-0963">Cytoplasm</keyword>
<dbReference type="Proteomes" id="UP001140217">
    <property type="component" value="Unassembled WGS sequence"/>
</dbReference>
<keyword evidence="5" id="KW-0677">Repeat</keyword>
<dbReference type="GO" id="GO:0005737">
    <property type="term" value="C:cytoplasm"/>
    <property type="evidence" value="ECO:0007669"/>
    <property type="project" value="UniProtKB-SubCell"/>
</dbReference>
<evidence type="ECO:0000256" key="1">
    <source>
        <dbReference type="ARBA" id="ARBA00004496"/>
    </source>
</evidence>
<dbReference type="Gene3D" id="2.130.10.10">
    <property type="entry name" value="YVTN repeat-like/Quinoprotein amine dehydrogenase"/>
    <property type="match status" value="3"/>
</dbReference>
<dbReference type="SUPFAM" id="SSF50998">
    <property type="entry name" value="Quinoprotein alcohol dehydrogenase-like"/>
    <property type="match status" value="1"/>
</dbReference>
<evidence type="ECO:0000256" key="7">
    <source>
        <dbReference type="PROSITE-ProRule" id="PRU00221"/>
    </source>
</evidence>
<feature type="region of interest" description="Disordered" evidence="8">
    <location>
        <begin position="410"/>
        <end position="436"/>
    </location>
</feature>
<evidence type="ECO:0000256" key="4">
    <source>
        <dbReference type="ARBA" id="ARBA00022694"/>
    </source>
</evidence>
<organism evidence="9 10">
    <name type="scientific">Coemansia javaensis</name>
    <dbReference type="NCBI Taxonomy" id="2761396"/>
    <lineage>
        <taxon>Eukaryota</taxon>
        <taxon>Fungi</taxon>
        <taxon>Fungi incertae sedis</taxon>
        <taxon>Zoopagomycota</taxon>
        <taxon>Kickxellomycotina</taxon>
        <taxon>Kickxellomycetes</taxon>
        <taxon>Kickxellales</taxon>
        <taxon>Kickxellaceae</taxon>
        <taxon>Coemansia</taxon>
    </lineage>
</organism>
<reference evidence="9" key="1">
    <citation type="submission" date="2022-07" db="EMBL/GenBank/DDBJ databases">
        <title>Phylogenomic reconstructions and comparative analyses of Kickxellomycotina fungi.</title>
        <authorList>
            <person name="Reynolds N.K."/>
            <person name="Stajich J.E."/>
            <person name="Barry K."/>
            <person name="Grigoriev I.V."/>
            <person name="Crous P."/>
            <person name="Smith M.E."/>
        </authorList>
    </citation>
    <scope>NUCLEOTIDE SEQUENCE</scope>
    <source>
        <strain evidence="9">NBRC 105414</strain>
    </source>
</reference>
<evidence type="ECO:0000256" key="5">
    <source>
        <dbReference type="ARBA" id="ARBA00022737"/>
    </source>
</evidence>
<sequence>MGHDPDGRRSGAAGSVVERVGSQLAVTAVAVVAGGEVVVAGSGGTLRGYSTATGREAWRSEALRWSRIHGIAAEGSGGGRRVVAFGGKAWAVVDGGSGRVERAGAEADWIRAARWVEGGVAVVLAHGRLRVYAADGGVRAEAQCGAAGLAYAAALGGETLAGLAVALGTARGDVVVCGADGAERRRLRAHDGAVFGVALDGDAVASVSDDRSVRVWPARGAAHVMYGHRARVWQCALAGGLVAAAGEDGTVRVWPLGAGAGAAPAVRRCAPRNAWALAAGAGLLAAGAADGSVRAWPLAACAAPPAPRALPLPPGARACALAVTGWDSAVVATAGGAVLAHAGAGPWAPALQLPALRGYAMAAGCGDGLAALGLRDGSVVLLLSPAPGELPRQAAAARLHAAAVRRLILAPAEEEEEDDDDDDDDGGGDRADQPAATGGSCAYNLVTVGADDGVVWSRLAWARGSAGVTWHVAATLAVPGAAVAAAVSERLGWAAVGTARGALCVFALGARGTSPGAAAAAAYAAGAAVPRLEPAHHWPRAHGRRPLAAVALEPGGGVLTGGHDGLVQRFEISGSALRRVGGSRLTAGWVAQLVRRGGRAFAVTFHNKRLAVVDVDAGDAALSAACSGAVKPWQVLLDARGVRAAFVHHAQPTAVRAERAERPVLRAGGGLPTAETRAVCCAGAAVVAAGDDGAVRVLAPPPGLAPLAAVRRHRSAVRCACALPPAAGDPAAYVLTAGAGGELRCWLVSAARAAPAVECVAEAATPEPEPDLRIMAVAVVERAGCVALVAAVGSDASVALWRLDVAARSLARVARGSGPGCLFSAAVVRHGAAAALVLAGTSRGSVVCWDVSAHVRALAAPDAAPAPPQLLPPPTPLLAQPHQSGVNGLCVRALGGPRFLVATAGDDCRVAASEIALDGPAAAAAAPRVVRALAADIHHASAVQAVAFAADGRLCSVSTDQRLAVWSVCLDPPAALVLQDMAFTHVADPSALHIAPGTDLAYVAGAGLEVFRLSSTTPDTFTG</sequence>
<name>A0A9W8HGG0_9FUNG</name>
<dbReference type="PROSITE" id="PS50082">
    <property type="entry name" value="WD_REPEATS_2"/>
    <property type="match status" value="2"/>
</dbReference>
<dbReference type="AlphaFoldDB" id="A0A9W8HGG0"/>
<comment type="subcellular location">
    <subcellularLocation>
        <location evidence="1">Cytoplasm</location>
    </subcellularLocation>
</comment>
<keyword evidence="3 7" id="KW-0853">WD repeat</keyword>
<accession>A0A9W8HGG0</accession>
<dbReference type="InterPro" id="IPR015943">
    <property type="entry name" value="WD40/YVTN_repeat-like_dom_sf"/>
</dbReference>
<proteinExistence type="inferred from homology"/>
<feature type="repeat" description="WD" evidence="7">
    <location>
        <begin position="225"/>
        <end position="254"/>
    </location>
</feature>
<evidence type="ECO:0000256" key="8">
    <source>
        <dbReference type="SAM" id="MobiDB-lite"/>
    </source>
</evidence>
<evidence type="ECO:0000256" key="3">
    <source>
        <dbReference type="ARBA" id="ARBA00022574"/>
    </source>
</evidence>
<dbReference type="PANTHER" id="PTHR14344:SF3">
    <property type="entry name" value="WD REPEAT-CONTAINING PROTEIN 6"/>
    <property type="match status" value="1"/>
</dbReference>
<dbReference type="PROSITE" id="PS50294">
    <property type="entry name" value="WD_REPEATS_REGION"/>
    <property type="match status" value="1"/>
</dbReference>
<dbReference type="InterPro" id="IPR051973">
    <property type="entry name" value="tRNA_Anticodon_Mtase-Reg"/>
</dbReference>
<dbReference type="InterPro" id="IPR011047">
    <property type="entry name" value="Quinoprotein_ADH-like_sf"/>
</dbReference>
<comment type="similarity">
    <text evidence="6">Belongs to the WD repeat WDR6 family.</text>
</comment>
<keyword evidence="4" id="KW-0819">tRNA processing</keyword>
<protein>
    <submittedName>
        <fullName evidence="9">WD repeat-containing protein 6</fullName>
    </submittedName>
</protein>
<evidence type="ECO:0000256" key="6">
    <source>
        <dbReference type="ARBA" id="ARBA00038255"/>
    </source>
</evidence>
<dbReference type="PANTHER" id="PTHR14344">
    <property type="entry name" value="WD REPEAT PROTEIN"/>
    <property type="match status" value="1"/>
</dbReference>
<keyword evidence="10" id="KW-1185">Reference proteome</keyword>
<feature type="compositionally biased region" description="Acidic residues" evidence="8">
    <location>
        <begin position="412"/>
        <end position="426"/>
    </location>
</feature>
<evidence type="ECO:0000313" key="9">
    <source>
        <dbReference type="EMBL" id="KAJ2782948.1"/>
    </source>
</evidence>